<protein>
    <submittedName>
        <fullName evidence="2">Uncharacterized protein</fullName>
    </submittedName>
</protein>
<organism evidence="2 3">
    <name type="scientific">Mycobacterium tuberculosis (strain ATCC 25177 / H37Ra)</name>
    <dbReference type="NCBI Taxonomy" id="419947"/>
    <lineage>
        <taxon>Bacteria</taxon>
        <taxon>Bacillati</taxon>
        <taxon>Actinomycetota</taxon>
        <taxon>Actinomycetes</taxon>
        <taxon>Mycobacteriales</taxon>
        <taxon>Mycobacteriaceae</taxon>
        <taxon>Mycobacterium</taxon>
        <taxon>Mycobacterium tuberculosis complex</taxon>
    </lineage>
</organism>
<feature type="region of interest" description="Disordered" evidence="1">
    <location>
        <begin position="1"/>
        <end position="28"/>
    </location>
</feature>
<gene>
    <name evidence="2" type="ordered locus">MRA_0459</name>
</gene>
<feature type="region of interest" description="Disordered" evidence="1">
    <location>
        <begin position="42"/>
        <end position="76"/>
    </location>
</feature>
<keyword evidence="3" id="KW-1185">Reference proteome</keyword>
<dbReference type="Proteomes" id="UP000001988">
    <property type="component" value="Chromosome"/>
</dbReference>
<dbReference type="AlphaFoldDB" id="A5TZI0"/>
<dbReference type="KEGG" id="mra:MRA_0459"/>
<evidence type="ECO:0000256" key="1">
    <source>
        <dbReference type="SAM" id="MobiDB-lite"/>
    </source>
</evidence>
<dbReference type="EMBL" id="CP000611">
    <property type="protein sequence ID" value="ABQ72180.1"/>
    <property type="molecule type" value="Genomic_DNA"/>
</dbReference>
<evidence type="ECO:0000313" key="2">
    <source>
        <dbReference type="EMBL" id="ABQ72180.1"/>
    </source>
</evidence>
<sequence>MGPSAAVRRIDSGDQLRNSHIHHPRNSTTYRVPLGLRPCPTSLLVAQPPPATRRDTMPLRGRGKHRGPHGLDTGARRMSQAPGNEIPHTLAALDWGGITCQSGAGCTNRASYVVHLHAVDECNDPDLDPFGNTVEILCIACLWHVEAKVLLQVGRLTRSPGAFCLTCGAPVREPTDIMRDVAAL</sequence>
<dbReference type="HOGENOM" id="CLU_1466671_0_0_11"/>
<dbReference type="eggNOG" id="ENOG50329VB">
    <property type="taxonomic scope" value="Bacteria"/>
</dbReference>
<reference evidence="2 3" key="1">
    <citation type="journal article" date="2008" name="PLoS ONE">
        <title>Genetic basis of virulence attenuation revealed by comparative genomic analysis of Mycobacterium tuberculosis strain H37Ra versus H37Rv.</title>
        <authorList>
            <person name="Zheng H."/>
            <person name="Lu L."/>
            <person name="Wang B."/>
            <person name="Pu S."/>
            <person name="Zhang X."/>
            <person name="Zhu G."/>
            <person name="Shi W."/>
            <person name="Zhang L."/>
            <person name="Wang H."/>
            <person name="Wang S."/>
            <person name="Zhao G."/>
            <person name="Zhang Y."/>
        </authorList>
    </citation>
    <scope>NUCLEOTIDE SEQUENCE [LARGE SCALE GENOMIC DNA]</scope>
    <source>
        <strain evidence="3">ATCC 25177 / H37Ra</strain>
    </source>
</reference>
<name>A5TZI0_MYCTA</name>
<evidence type="ECO:0000313" key="3">
    <source>
        <dbReference type="Proteomes" id="UP000001988"/>
    </source>
</evidence>
<accession>A5TZI0</accession>
<proteinExistence type="predicted"/>